<dbReference type="Proteomes" id="UP001526225">
    <property type="component" value="Unassembled WGS sequence"/>
</dbReference>
<organism evidence="1 2">
    <name type="scientific">Weissella ceti</name>
    <dbReference type="NCBI Taxonomy" id="759620"/>
    <lineage>
        <taxon>Bacteria</taxon>
        <taxon>Bacillati</taxon>
        <taxon>Bacillota</taxon>
        <taxon>Bacilli</taxon>
        <taxon>Lactobacillales</taxon>
        <taxon>Lactobacillaceae</taxon>
        <taxon>Weissella</taxon>
    </lineage>
</organism>
<dbReference type="EMBL" id="JAOZFE010000003">
    <property type="protein sequence ID" value="MCW0953260.1"/>
    <property type="molecule type" value="Genomic_DNA"/>
</dbReference>
<dbReference type="InterPro" id="IPR013324">
    <property type="entry name" value="RNA_pol_sigma_r3/r4-like"/>
</dbReference>
<proteinExistence type="predicted"/>
<evidence type="ECO:0000313" key="1">
    <source>
        <dbReference type="EMBL" id="MCW0953260.1"/>
    </source>
</evidence>
<sequence length="134" mass="15868">MALLPKLDKRKTVDNVRYLFEKELPRLENMARVSLGSPTISDMPTSRPGGNGNDQKYTDAIWAKNIITNIKSACEYMPEPYRTMLKLRYFHKLTWSEIEERMYIGERVGQKRIERAFMYFAESFYETDDLRVNK</sequence>
<gene>
    <name evidence="1" type="ORF">OIT44_04115</name>
</gene>
<reference evidence="1 2" key="1">
    <citation type="submission" date="2022-10" db="EMBL/GenBank/DDBJ databases">
        <title>Weissella fermenti sp. nov., isolated from fermented cabbage.</title>
        <authorList>
            <person name="Lee J.K."/>
            <person name="Baek J.H."/>
            <person name="Choi D.G."/>
            <person name="Kim J.M."/>
            <person name="Jeon C.O."/>
        </authorList>
    </citation>
    <scope>NUCLEOTIDE SEQUENCE [LARGE SCALE GENOMIC DNA]</scope>
    <source>
        <strain evidence="1 2">KACC 18534</strain>
    </source>
</reference>
<comment type="caution">
    <text evidence="1">The sequence shown here is derived from an EMBL/GenBank/DDBJ whole genome shotgun (WGS) entry which is preliminary data.</text>
</comment>
<evidence type="ECO:0000313" key="2">
    <source>
        <dbReference type="Proteomes" id="UP001526225"/>
    </source>
</evidence>
<accession>A0ABT3E4G9</accession>
<dbReference type="RefSeq" id="WP_213407999.1">
    <property type="nucleotide sequence ID" value="NZ_CP074441.1"/>
</dbReference>
<dbReference type="InterPro" id="IPR036388">
    <property type="entry name" value="WH-like_DNA-bd_sf"/>
</dbReference>
<name>A0ABT3E4G9_9LACO</name>
<protein>
    <submittedName>
        <fullName evidence="1">RNA polymerase subunit sigma-70</fullName>
    </submittedName>
</protein>
<keyword evidence="2" id="KW-1185">Reference proteome</keyword>
<dbReference type="Gene3D" id="1.10.10.10">
    <property type="entry name" value="Winged helix-like DNA-binding domain superfamily/Winged helix DNA-binding domain"/>
    <property type="match status" value="1"/>
</dbReference>
<dbReference type="SUPFAM" id="SSF88659">
    <property type="entry name" value="Sigma3 and sigma4 domains of RNA polymerase sigma factors"/>
    <property type="match status" value="1"/>
</dbReference>